<evidence type="ECO:0000256" key="3">
    <source>
        <dbReference type="ARBA" id="ARBA00022475"/>
    </source>
</evidence>
<evidence type="ECO:0000256" key="9">
    <source>
        <dbReference type="ARBA" id="ARBA00037998"/>
    </source>
</evidence>
<keyword evidence="3" id="KW-1003">Cell membrane</keyword>
<feature type="transmembrane region" description="Helical" evidence="10">
    <location>
        <begin position="208"/>
        <end position="229"/>
    </location>
</feature>
<dbReference type="STRING" id="1082479.SAMN05216241_102128"/>
<evidence type="ECO:0000313" key="12">
    <source>
        <dbReference type="Proteomes" id="UP000199415"/>
    </source>
</evidence>
<keyword evidence="2" id="KW-0813">Transport</keyword>
<feature type="transmembrane region" description="Helical" evidence="10">
    <location>
        <begin position="126"/>
        <end position="154"/>
    </location>
</feature>
<dbReference type="GO" id="GO:0015188">
    <property type="term" value="F:L-isoleucine transmembrane transporter activity"/>
    <property type="evidence" value="ECO:0007669"/>
    <property type="project" value="TreeGrafter"/>
</dbReference>
<name>A0A1G7NE05_9PROT</name>
<accession>A0A1G7NE05</accession>
<evidence type="ECO:0000256" key="4">
    <source>
        <dbReference type="ARBA" id="ARBA00022519"/>
    </source>
</evidence>
<dbReference type="AlphaFoldDB" id="A0A1G7NE05"/>
<evidence type="ECO:0000256" key="7">
    <source>
        <dbReference type="ARBA" id="ARBA00022989"/>
    </source>
</evidence>
<feature type="transmembrane region" description="Helical" evidence="10">
    <location>
        <begin position="42"/>
        <end position="75"/>
    </location>
</feature>
<dbReference type="GO" id="GO:0015192">
    <property type="term" value="F:L-phenylalanine transmembrane transporter activity"/>
    <property type="evidence" value="ECO:0007669"/>
    <property type="project" value="TreeGrafter"/>
</dbReference>
<dbReference type="InterPro" id="IPR052157">
    <property type="entry name" value="BCAA_transport_permease"/>
</dbReference>
<dbReference type="Proteomes" id="UP000199415">
    <property type="component" value="Unassembled WGS sequence"/>
</dbReference>
<feature type="transmembrane region" description="Helical" evidence="10">
    <location>
        <begin position="236"/>
        <end position="258"/>
    </location>
</feature>
<evidence type="ECO:0000256" key="10">
    <source>
        <dbReference type="SAM" id="Phobius"/>
    </source>
</evidence>
<keyword evidence="4" id="KW-0997">Cell inner membrane</keyword>
<evidence type="ECO:0000313" key="11">
    <source>
        <dbReference type="EMBL" id="SDF72151.1"/>
    </source>
</evidence>
<evidence type="ECO:0000256" key="5">
    <source>
        <dbReference type="ARBA" id="ARBA00022692"/>
    </source>
</evidence>
<keyword evidence="6" id="KW-0029">Amino-acid transport</keyword>
<proteinExistence type="inferred from homology"/>
<evidence type="ECO:0000256" key="6">
    <source>
        <dbReference type="ARBA" id="ARBA00022970"/>
    </source>
</evidence>
<feature type="transmembrane region" description="Helical" evidence="10">
    <location>
        <begin position="183"/>
        <end position="202"/>
    </location>
</feature>
<feature type="transmembrane region" description="Helical" evidence="10">
    <location>
        <begin position="278"/>
        <end position="296"/>
    </location>
</feature>
<dbReference type="InterPro" id="IPR001851">
    <property type="entry name" value="ABC_transp_permease"/>
</dbReference>
<dbReference type="GO" id="GO:0015808">
    <property type="term" value="P:L-alanine transport"/>
    <property type="evidence" value="ECO:0007669"/>
    <property type="project" value="TreeGrafter"/>
</dbReference>
<protein>
    <submittedName>
        <fullName evidence="11">Branched-chain amino acid transport system permease protein/neutral amino acid transport system permease protein</fullName>
    </submittedName>
</protein>
<reference evidence="11 12" key="1">
    <citation type="submission" date="2016-10" db="EMBL/GenBank/DDBJ databases">
        <authorList>
            <person name="de Groot N.N."/>
        </authorList>
    </citation>
    <scope>NUCLEOTIDE SEQUENCE [LARGE SCALE GENOMIC DNA]</scope>
    <source>
        <strain evidence="11 12">DSM 25584</strain>
    </source>
</reference>
<sequence>MQIIFDSLVRSSEIALLAVGLTMVYSVLRFPNFSHVEFAPLGAYLALFGTVSIGLPLWFSAILAVIVAGLAGIATDRIVFAKLRDRSPIMLMIAAFAAGLVIRQILRMFWGPSPKSYPTGLMEPLHILGGTVTPIQVVIILAALACLAIFHGLLTYTKLGIAMRAAADNANLAQASGIHTERVIRWVWFIGSAFAGLGGIFLGLDTQIAPMMGFGIIIPVFCAAILGGIGSPYGAILGAVIIGFAENVGLAINFSWLYSALGVANDGFVFMPSSYKPAIPFAFLILILLLRPQGLVGRRSK</sequence>
<evidence type="ECO:0000256" key="1">
    <source>
        <dbReference type="ARBA" id="ARBA00004651"/>
    </source>
</evidence>
<keyword evidence="5 10" id="KW-0812">Transmembrane</keyword>
<dbReference type="GO" id="GO:0042941">
    <property type="term" value="P:D-alanine transmembrane transport"/>
    <property type="evidence" value="ECO:0007669"/>
    <property type="project" value="TreeGrafter"/>
</dbReference>
<gene>
    <name evidence="11" type="ORF">SAMN05216241_102128</name>
</gene>
<dbReference type="Pfam" id="PF02653">
    <property type="entry name" value="BPD_transp_2"/>
    <property type="match status" value="1"/>
</dbReference>
<evidence type="ECO:0000256" key="8">
    <source>
        <dbReference type="ARBA" id="ARBA00023136"/>
    </source>
</evidence>
<dbReference type="PANTHER" id="PTHR11795">
    <property type="entry name" value="BRANCHED-CHAIN AMINO ACID TRANSPORT SYSTEM PERMEASE PROTEIN LIVH"/>
    <property type="match status" value="1"/>
</dbReference>
<dbReference type="PANTHER" id="PTHR11795:SF371">
    <property type="entry name" value="HIGH-AFFINITY BRANCHED-CHAIN AMINO ACID TRANSPORT SYSTEM PERMEASE PROTEIN LIVH"/>
    <property type="match status" value="1"/>
</dbReference>
<dbReference type="EMBL" id="FNCE01000002">
    <property type="protein sequence ID" value="SDF72151.1"/>
    <property type="molecule type" value="Genomic_DNA"/>
</dbReference>
<evidence type="ECO:0000256" key="2">
    <source>
        <dbReference type="ARBA" id="ARBA00022448"/>
    </source>
</evidence>
<feature type="transmembrane region" description="Helical" evidence="10">
    <location>
        <begin position="12"/>
        <end position="30"/>
    </location>
</feature>
<dbReference type="GO" id="GO:0005304">
    <property type="term" value="F:L-valine transmembrane transporter activity"/>
    <property type="evidence" value="ECO:0007669"/>
    <property type="project" value="TreeGrafter"/>
</dbReference>
<organism evidence="11 12">
    <name type="scientific">Limimonas halophila</name>
    <dbReference type="NCBI Taxonomy" id="1082479"/>
    <lineage>
        <taxon>Bacteria</taxon>
        <taxon>Pseudomonadati</taxon>
        <taxon>Pseudomonadota</taxon>
        <taxon>Alphaproteobacteria</taxon>
        <taxon>Rhodospirillales</taxon>
        <taxon>Rhodovibrionaceae</taxon>
        <taxon>Limimonas</taxon>
    </lineage>
</organism>
<comment type="similarity">
    <text evidence="9">Belongs to the binding-protein-dependent transport system permease family. LivHM subfamily.</text>
</comment>
<dbReference type="GO" id="GO:0015190">
    <property type="term" value="F:L-leucine transmembrane transporter activity"/>
    <property type="evidence" value="ECO:0007669"/>
    <property type="project" value="TreeGrafter"/>
</dbReference>
<comment type="subcellular location">
    <subcellularLocation>
        <location evidence="1">Cell membrane</location>
        <topology evidence="1">Multi-pass membrane protein</topology>
    </subcellularLocation>
</comment>
<dbReference type="GO" id="GO:1903806">
    <property type="term" value="P:L-isoleucine import across plasma membrane"/>
    <property type="evidence" value="ECO:0007669"/>
    <property type="project" value="TreeGrafter"/>
</dbReference>
<keyword evidence="7 10" id="KW-1133">Transmembrane helix</keyword>
<dbReference type="GO" id="GO:0005886">
    <property type="term" value="C:plasma membrane"/>
    <property type="evidence" value="ECO:0007669"/>
    <property type="project" value="UniProtKB-SubCell"/>
</dbReference>
<keyword evidence="12" id="KW-1185">Reference proteome</keyword>
<keyword evidence="8 10" id="KW-0472">Membrane</keyword>
<dbReference type="CDD" id="cd06582">
    <property type="entry name" value="TM_PBP1_LivH_like"/>
    <property type="match status" value="1"/>
</dbReference>
<feature type="transmembrane region" description="Helical" evidence="10">
    <location>
        <begin position="87"/>
        <end position="106"/>
    </location>
</feature>